<evidence type="ECO:0000256" key="3">
    <source>
        <dbReference type="RuleBase" id="RU000384"/>
    </source>
</evidence>
<gene>
    <name evidence="5" type="primary">glnA</name>
    <name evidence="5" type="ORF">GPAL_0392</name>
</gene>
<protein>
    <submittedName>
        <fullName evidence="5">Glutamine synthetase</fullName>
        <ecNumber evidence="5">6.3.1.2</ecNumber>
    </submittedName>
</protein>
<keyword evidence="6" id="KW-1185">Reference proteome</keyword>
<evidence type="ECO:0000313" key="6">
    <source>
        <dbReference type="Proteomes" id="UP000006251"/>
    </source>
</evidence>
<dbReference type="GO" id="GO:0004356">
    <property type="term" value="F:glutamine synthetase activity"/>
    <property type="evidence" value="ECO:0007669"/>
    <property type="project" value="UniProtKB-EC"/>
</dbReference>
<dbReference type="PANTHER" id="PTHR43785">
    <property type="entry name" value="GAMMA-GLUTAMYLPUTRESCINE SYNTHETASE"/>
    <property type="match status" value="1"/>
</dbReference>
<dbReference type="RefSeq" id="WP_006008675.1">
    <property type="nucleotide sequence ID" value="NZ_AUAV01000016.1"/>
</dbReference>
<dbReference type="Proteomes" id="UP000006251">
    <property type="component" value="Unassembled WGS sequence"/>
</dbReference>
<reference evidence="6" key="1">
    <citation type="journal article" date="2014" name="Environ. Microbiol.">
        <title>Comparative genomics of the marine bacterial genus Glaciecola reveals the high degree of genomic diversity and genomic characteristic for cold adaptation.</title>
        <authorList>
            <person name="Qin Q.L."/>
            <person name="Xie B.B."/>
            <person name="Yu Y."/>
            <person name="Shu Y.L."/>
            <person name="Rong J.C."/>
            <person name="Zhang Y.J."/>
            <person name="Zhao D.L."/>
            <person name="Chen X.L."/>
            <person name="Zhang X.Y."/>
            <person name="Chen B."/>
            <person name="Zhou B.C."/>
            <person name="Zhang Y.Z."/>
        </authorList>
    </citation>
    <scope>NUCLEOTIDE SEQUENCE [LARGE SCALE GENOMIC DNA]</scope>
    <source>
        <strain evidence="6">ACAM 615</strain>
    </source>
</reference>
<dbReference type="PROSITE" id="PS51987">
    <property type="entry name" value="GS_CATALYTIC"/>
    <property type="match status" value="1"/>
</dbReference>
<name>K6ZA77_9ALTE</name>
<evidence type="ECO:0000313" key="5">
    <source>
        <dbReference type="EMBL" id="GAC27272.1"/>
    </source>
</evidence>
<keyword evidence="1 5" id="KW-0436">Ligase</keyword>
<dbReference type="PANTHER" id="PTHR43785:SF12">
    <property type="entry name" value="TYPE-1 GLUTAMINE SYNTHETASE 2"/>
    <property type="match status" value="1"/>
</dbReference>
<proteinExistence type="inferred from homology"/>
<dbReference type="SUPFAM" id="SSF55931">
    <property type="entry name" value="Glutamine synthetase/guanido kinase"/>
    <property type="match status" value="1"/>
</dbReference>
<feature type="domain" description="GS catalytic" evidence="4">
    <location>
        <begin position="103"/>
        <end position="432"/>
    </location>
</feature>
<sequence length="432" mass="47392">MSKHDNSKEQKIRVLFCDQLNLARGKYLPRSFASKGEAMLCKGVYSVTYSKQIVEAPHGGYDQGLPDVCMKFDPQDYRTSWEPNSVIALADVYEHERPFGLCGRGALKKAIKAWQKHGLNPMIGLEGEAYVVSKGDSKLVPYDAPGSCVYGTGIFNDPEGLMDLIWDEAAKCNIPIESLNAEFDSPQFELTLRYSDALSACDNFFLFKNLAREVLYKKGYLLSFLAKPFPEISGSGLHINISFTDKNGNNALADGINKNNLSDLTKGCIAGLLQHHEALSAVIAPTVNSYARLKPANMCGYWANWGHDHRAVAVRISSETGTGARIEHRVGDGSASPYFAVAAVLQAALLGYENSYELPPEELNDGFEKVSTTRHVGDSLGESISMLEADKKLASALGSELIENYCAVKRAEIAELDGKSSDQIVTYYSHYI</sequence>
<accession>K6ZA77</accession>
<dbReference type="AlphaFoldDB" id="K6ZA77"/>
<dbReference type="EC" id="6.3.1.2" evidence="5"/>
<dbReference type="OrthoDB" id="9807095at2"/>
<dbReference type="Pfam" id="PF00120">
    <property type="entry name" value="Gln-synt_C"/>
    <property type="match status" value="1"/>
</dbReference>
<organism evidence="5 6">
    <name type="scientific">Brumicola pallidula DSM 14239 = ACAM 615</name>
    <dbReference type="NCBI Taxonomy" id="1121922"/>
    <lineage>
        <taxon>Bacteria</taxon>
        <taxon>Pseudomonadati</taxon>
        <taxon>Pseudomonadota</taxon>
        <taxon>Gammaproteobacteria</taxon>
        <taxon>Alteromonadales</taxon>
        <taxon>Alteromonadaceae</taxon>
        <taxon>Brumicola</taxon>
    </lineage>
</organism>
<dbReference type="SMART" id="SM01230">
    <property type="entry name" value="Gln-synt_C"/>
    <property type="match status" value="1"/>
</dbReference>
<evidence type="ECO:0000259" key="4">
    <source>
        <dbReference type="PROSITE" id="PS51987"/>
    </source>
</evidence>
<evidence type="ECO:0000256" key="1">
    <source>
        <dbReference type="ARBA" id="ARBA00022598"/>
    </source>
</evidence>
<dbReference type="Gene3D" id="3.30.590.10">
    <property type="entry name" value="Glutamine synthetase/guanido kinase, catalytic domain"/>
    <property type="match status" value="1"/>
</dbReference>
<dbReference type="STRING" id="1121922.GCA_000428905_02964"/>
<dbReference type="InterPro" id="IPR008146">
    <property type="entry name" value="Gln_synth_cat_dom"/>
</dbReference>
<comment type="similarity">
    <text evidence="2 3">Belongs to the glutamine synthetase family.</text>
</comment>
<dbReference type="InterPro" id="IPR014746">
    <property type="entry name" value="Gln_synth/guanido_kin_cat_dom"/>
</dbReference>
<dbReference type="EMBL" id="BAEQ01000009">
    <property type="protein sequence ID" value="GAC27272.1"/>
    <property type="molecule type" value="Genomic_DNA"/>
</dbReference>
<comment type="caution">
    <text evidence="5">The sequence shown here is derived from an EMBL/GenBank/DDBJ whole genome shotgun (WGS) entry which is preliminary data.</text>
</comment>
<evidence type="ECO:0000256" key="2">
    <source>
        <dbReference type="PROSITE-ProRule" id="PRU01331"/>
    </source>
</evidence>